<feature type="binding site" evidence="10">
    <location>
        <position position="396"/>
    </location>
    <ligand>
        <name>substrate</name>
    </ligand>
</feature>
<reference evidence="12" key="1">
    <citation type="journal article" date="2010" name="Environ. Microbiol.">
        <title>The genome of Syntrophomonas wolfei: new insights into syntrophic metabolism and biohydrogen production.</title>
        <authorList>
            <person name="Sieber J.R."/>
            <person name="Sims D.R."/>
            <person name="Han C."/>
            <person name="Kim E."/>
            <person name="Lykidis A."/>
            <person name="Lapidus A.L."/>
            <person name="McDonnald E."/>
            <person name="Rohlin L."/>
            <person name="Culley D.E."/>
            <person name="Gunsalus R."/>
            <person name="McInerney M.J."/>
        </authorList>
    </citation>
    <scope>NUCLEOTIDE SEQUENCE [LARGE SCALE GENOMIC DNA]</scope>
    <source>
        <strain evidence="12">DSM 2245B / Goettingen</strain>
    </source>
</reference>
<feature type="binding site" evidence="10">
    <location>
        <position position="401"/>
    </location>
    <ligand>
        <name>substrate</name>
    </ligand>
</feature>
<dbReference type="MEROPS" id="T05.002"/>
<feature type="binding site" evidence="10">
    <location>
        <position position="176"/>
    </location>
    <ligand>
        <name>substrate</name>
    </ligand>
</feature>
<evidence type="ECO:0000256" key="5">
    <source>
        <dbReference type="ARBA" id="ARBA00022679"/>
    </source>
</evidence>
<organism evidence="11 12">
    <name type="scientific">Syntrophomonas wolfei subsp. wolfei (strain DSM 2245B / Goettingen)</name>
    <dbReference type="NCBI Taxonomy" id="335541"/>
    <lineage>
        <taxon>Bacteria</taxon>
        <taxon>Bacillati</taxon>
        <taxon>Bacillota</taxon>
        <taxon>Clostridia</taxon>
        <taxon>Eubacteriales</taxon>
        <taxon>Syntrophomonadaceae</taxon>
        <taxon>Syntrophomonas</taxon>
    </lineage>
</organism>
<dbReference type="PANTHER" id="PTHR23100:SF0">
    <property type="entry name" value="ARGININE BIOSYNTHESIS BIFUNCTIONAL PROTEIN ARGJ, MITOCHONDRIAL"/>
    <property type="match status" value="1"/>
</dbReference>
<dbReference type="InterPro" id="IPR042195">
    <property type="entry name" value="ArgJ_beta_C"/>
</dbReference>
<dbReference type="AlphaFoldDB" id="Q0AUM3"/>
<accession>Q0AUM3</accession>
<dbReference type="KEGG" id="swo:Swol_2290"/>
<dbReference type="EMBL" id="CP000448">
    <property type="protein sequence ID" value="ABI69581.1"/>
    <property type="molecule type" value="Genomic_DNA"/>
</dbReference>
<evidence type="ECO:0000256" key="2">
    <source>
        <dbReference type="ARBA" id="ARBA00011475"/>
    </source>
</evidence>
<evidence type="ECO:0000256" key="1">
    <source>
        <dbReference type="ARBA" id="ARBA00006774"/>
    </source>
</evidence>
<comment type="pathway">
    <text evidence="10">Amino-acid biosynthesis; L-arginine biosynthesis; N(2)-acetyl-L-ornithine from L-glutamate: step 1/4.</text>
</comment>
<dbReference type="NCBIfam" id="NF003802">
    <property type="entry name" value="PRK05388.1"/>
    <property type="match status" value="1"/>
</dbReference>
<keyword evidence="6 10" id="KW-0068">Autocatalytic cleavage</keyword>
<dbReference type="UniPathway" id="UPA00068">
    <property type="reaction ID" value="UER00106"/>
</dbReference>
<dbReference type="Gene3D" id="3.60.70.12">
    <property type="entry name" value="L-amino peptidase D-ALA esterase/amidase"/>
    <property type="match status" value="1"/>
</dbReference>
<feature type="binding site" evidence="10">
    <location>
        <position position="274"/>
    </location>
    <ligand>
        <name>substrate</name>
    </ligand>
</feature>
<dbReference type="CDD" id="cd02152">
    <property type="entry name" value="OAT"/>
    <property type="match status" value="1"/>
</dbReference>
<comment type="function">
    <text evidence="10">Catalyzes two activities which are involved in the cyclic version of arginine biosynthesis: the synthesis of N-acetylglutamate from glutamate and acetyl-CoA as the acetyl donor, and of ornithine by transacetylation between N(2)-acetylornithine and glutamate.</text>
</comment>
<comment type="catalytic activity">
    <reaction evidence="9 10">
        <text>N(2)-acetyl-L-ornithine + L-glutamate = N-acetyl-L-glutamate + L-ornithine</text>
        <dbReference type="Rhea" id="RHEA:15349"/>
        <dbReference type="ChEBI" id="CHEBI:29985"/>
        <dbReference type="ChEBI" id="CHEBI:44337"/>
        <dbReference type="ChEBI" id="CHEBI:46911"/>
        <dbReference type="ChEBI" id="CHEBI:57805"/>
        <dbReference type="EC" id="2.3.1.35"/>
    </reaction>
</comment>
<proteinExistence type="inferred from homology"/>
<dbReference type="RefSeq" id="WP_011641665.1">
    <property type="nucleotide sequence ID" value="NC_008346.1"/>
</dbReference>
<dbReference type="Proteomes" id="UP000001968">
    <property type="component" value="Chromosome"/>
</dbReference>
<keyword evidence="7 10" id="KW-0511">Multifunctional enzyme</keyword>
<keyword evidence="5 10" id="KW-0808">Transferase</keyword>
<keyword evidence="4 10" id="KW-0028">Amino-acid biosynthesis</keyword>
<evidence type="ECO:0000256" key="9">
    <source>
        <dbReference type="ARBA" id="ARBA00049439"/>
    </source>
</evidence>
<dbReference type="PANTHER" id="PTHR23100">
    <property type="entry name" value="ARGININE BIOSYNTHESIS BIFUNCTIONAL PROTEIN ARGJ"/>
    <property type="match status" value="1"/>
</dbReference>
<dbReference type="GO" id="GO:0006526">
    <property type="term" value="P:L-arginine biosynthetic process"/>
    <property type="evidence" value="ECO:0007669"/>
    <property type="project" value="UniProtKB-UniRule"/>
</dbReference>
<comment type="catalytic activity">
    <reaction evidence="10">
        <text>L-glutamate + acetyl-CoA = N-acetyl-L-glutamate + CoA + H(+)</text>
        <dbReference type="Rhea" id="RHEA:24292"/>
        <dbReference type="ChEBI" id="CHEBI:15378"/>
        <dbReference type="ChEBI" id="CHEBI:29985"/>
        <dbReference type="ChEBI" id="CHEBI:44337"/>
        <dbReference type="ChEBI" id="CHEBI:57287"/>
        <dbReference type="ChEBI" id="CHEBI:57288"/>
        <dbReference type="EC" id="2.3.1.1"/>
    </reaction>
</comment>
<name>Q0AUM3_SYNWW</name>
<evidence type="ECO:0000256" key="8">
    <source>
        <dbReference type="ARBA" id="ARBA00023315"/>
    </source>
</evidence>
<feature type="site" description="Involved in the stabilization of negative charge on the oxyanion by the formation of the oxyanion hole" evidence="10">
    <location>
        <position position="114"/>
    </location>
</feature>
<keyword evidence="10" id="KW-0963">Cytoplasm</keyword>
<evidence type="ECO:0000313" key="11">
    <source>
        <dbReference type="EMBL" id="ABI69581.1"/>
    </source>
</evidence>
<dbReference type="FunFam" id="3.10.20.340:FF:000001">
    <property type="entry name" value="Arginine biosynthesis bifunctional protein ArgJ, chloroplastic"/>
    <property type="match status" value="1"/>
</dbReference>
<dbReference type="STRING" id="335541.Swol_2290"/>
<evidence type="ECO:0000256" key="6">
    <source>
        <dbReference type="ARBA" id="ARBA00022813"/>
    </source>
</evidence>
<dbReference type="Gene3D" id="3.10.20.340">
    <property type="entry name" value="ArgJ beta chain, C-terminal domain"/>
    <property type="match status" value="1"/>
</dbReference>
<sequence length="401" mass="42718">MKIINGSVCAPRGFLAQGVEAGIKKIDKKEVAIIYSTEPCTAAGVFTSNKVRAACIDYNKACLADSTARAIVANSGNANACTGEQGIKDSQRMADLTGELLGIEGSDVLVGSTGVIGVFMPMEKVEKGIRKAAAALSRDGEHNAAQAIMTTDLTSKELAIEIEIKGKPVRIGGIAKGSGMIHPNMATMLAFITTDAAIDSKCLQKMVKAAADRSFNMISVDRDTSTNDMLVVLANALAGNPLIDVEGSEDYLLLQEALDFLCISLAKMIARDGEGATRLIEVQVVNAADYEEARQIARSITASNLTKAAVFGEDANWGRILAAAGYSGADFDPGRVDIYLGQEKMAENGMGLIFNEERARQELKQDPVLIKVDLKSGKEQATAWGCDLSYDYVRINAAYRT</sequence>
<protein>
    <recommendedName>
        <fullName evidence="10">Arginine biosynthesis bifunctional protein ArgJ</fullName>
    </recommendedName>
    <domain>
        <recommendedName>
            <fullName evidence="10">Glutamate N-acetyltransferase</fullName>
            <ecNumber evidence="10">2.3.1.35</ecNumber>
        </recommendedName>
        <alternativeName>
            <fullName evidence="10">Ornithine acetyltransferase</fullName>
            <shortName evidence="10">OATase</shortName>
        </alternativeName>
        <alternativeName>
            <fullName evidence="10">Ornithine transacetylase</fullName>
        </alternativeName>
    </domain>
    <domain>
        <recommendedName>
            <fullName evidence="10">Amino-acid acetyltransferase</fullName>
            <ecNumber evidence="10">2.3.1.1</ecNumber>
        </recommendedName>
        <alternativeName>
            <fullName evidence="10">N-acetylglutamate synthase</fullName>
            <shortName evidence="10">AGSase</shortName>
        </alternativeName>
    </domain>
    <component>
        <recommendedName>
            <fullName evidence="10">Arginine biosynthesis bifunctional protein ArgJ alpha chain</fullName>
        </recommendedName>
    </component>
    <component>
        <recommendedName>
            <fullName evidence="10">Arginine biosynthesis bifunctional protein ArgJ beta chain</fullName>
        </recommendedName>
    </component>
</protein>
<gene>
    <name evidence="10" type="primary">argJ</name>
    <name evidence="11" type="ordered locus">Swol_2290</name>
</gene>
<dbReference type="EC" id="2.3.1.1" evidence="10"/>
<dbReference type="GO" id="GO:0004358">
    <property type="term" value="F:L-glutamate N-acetyltransferase activity, acting on acetyl-L-ornithine as donor"/>
    <property type="evidence" value="ECO:0007669"/>
    <property type="project" value="UniProtKB-UniRule"/>
</dbReference>
<evidence type="ECO:0000256" key="3">
    <source>
        <dbReference type="ARBA" id="ARBA00022571"/>
    </source>
</evidence>
<dbReference type="InterPro" id="IPR002813">
    <property type="entry name" value="Arg_biosynth_ArgJ"/>
</dbReference>
<dbReference type="eggNOG" id="COG1364">
    <property type="taxonomic scope" value="Bacteria"/>
</dbReference>
<keyword evidence="12" id="KW-1185">Reference proteome</keyword>
<feature type="site" description="Involved in the stabilization of negative charge on the oxyanion by the formation of the oxyanion hole" evidence="10">
    <location>
        <position position="113"/>
    </location>
</feature>
<feature type="chain" id="PRO_5023540122" description="Arginine biosynthesis bifunctional protein ArgJ beta chain" evidence="10">
    <location>
        <begin position="187"/>
        <end position="401"/>
    </location>
</feature>
<feature type="chain" id="PRO_5023540123" description="Arginine biosynthesis bifunctional protein ArgJ alpha chain" evidence="10">
    <location>
        <begin position="1"/>
        <end position="186"/>
    </location>
</feature>
<comment type="subunit">
    <text evidence="2 10">Heterotetramer of two alpha and two beta chains.</text>
</comment>
<comment type="pathway">
    <text evidence="10">Amino-acid biosynthesis; L-arginine biosynthesis; L-ornithine and N-acetyl-L-glutamate from L-glutamate and N(2)-acetyl-L-ornithine (cyclic): step 1/1.</text>
</comment>
<dbReference type="SUPFAM" id="SSF56266">
    <property type="entry name" value="DmpA/ArgJ-like"/>
    <property type="match status" value="1"/>
</dbReference>
<comment type="similarity">
    <text evidence="1 10">Belongs to the ArgJ family.</text>
</comment>
<dbReference type="EC" id="2.3.1.35" evidence="10"/>
<dbReference type="NCBIfam" id="TIGR00120">
    <property type="entry name" value="ArgJ"/>
    <property type="match status" value="1"/>
</dbReference>
<feature type="active site" description="Nucleophile" evidence="10">
    <location>
        <position position="187"/>
    </location>
</feature>
<keyword evidence="3 10" id="KW-0055">Arginine biosynthesis</keyword>
<dbReference type="HAMAP" id="MF_01106">
    <property type="entry name" value="ArgJ"/>
    <property type="match status" value="1"/>
</dbReference>
<dbReference type="Pfam" id="PF01960">
    <property type="entry name" value="ArgJ"/>
    <property type="match status" value="1"/>
</dbReference>
<comment type="subcellular location">
    <subcellularLocation>
        <location evidence="10">Cytoplasm</location>
    </subcellularLocation>
</comment>
<evidence type="ECO:0000256" key="10">
    <source>
        <dbReference type="HAMAP-Rule" id="MF_01106"/>
    </source>
</evidence>
<dbReference type="OrthoDB" id="9804242at2"/>
<evidence type="ECO:0000313" key="12">
    <source>
        <dbReference type="Proteomes" id="UP000001968"/>
    </source>
</evidence>
<dbReference type="InterPro" id="IPR016117">
    <property type="entry name" value="ArgJ-like_dom_sf"/>
</dbReference>
<feature type="site" description="Cleavage; by autolysis" evidence="10">
    <location>
        <begin position="186"/>
        <end position="187"/>
    </location>
</feature>
<feature type="binding site" evidence="10">
    <location>
        <position position="187"/>
    </location>
    <ligand>
        <name>substrate</name>
    </ligand>
</feature>
<evidence type="ECO:0000256" key="4">
    <source>
        <dbReference type="ARBA" id="ARBA00022605"/>
    </source>
</evidence>
<keyword evidence="8 10" id="KW-0012">Acyltransferase</keyword>
<dbReference type="FunFam" id="3.60.70.12:FF:000001">
    <property type="entry name" value="Arginine biosynthesis bifunctional protein ArgJ, chloroplastic"/>
    <property type="match status" value="1"/>
</dbReference>
<dbReference type="GO" id="GO:0004042">
    <property type="term" value="F:L-glutamate N-acetyltransferase activity"/>
    <property type="evidence" value="ECO:0007669"/>
    <property type="project" value="UniProtKB-UniRule"/>
</dbReference>
<evidence type="ECO:0000256" key="7">
    <source>
        <dbReference type="ARBA" id="ARBA00023268"/>
    </source>
</evidence>
<dbReference type="GO" id="GO:0006592">
    <property type="term" value="P:ornithine biosynthetic process"/>
    <property type="evidence" value="ECO:0007669"/>
    <property type="project" value="TreeGrafter"/>
</dbReference>
<dbReference type="GO" id="GO:0005737">
    <property type="term" value="C:cytoplasm"/>
    <property type="evidence" value="ECO:0007669"/>
    <property type="project" value="UniProtKB-SubCell"/>
</dbReference>
<feature type="binding site" evidence="10">
    <location>
        <position position="150"/>
    </location>
    <ligand>
        <name>substrate</name>
    </ligand>
</feature>
<dbReference type="HOGENOM" id="CLU_027172_1_0_9"/>